<dbReference type="GO" id="GO:0046982">
    <property type="term" value="F:protein heterodimerization activity"/>
    <property type="evidence" value="ECO:0007669"/>
    <property type="project" value="InterPro"/>
</dbReference>
<proteinExistence type="predicted"/>
<dbReference type="AlphaFoldDB" id="K0SBB5"/>
<dbReference type="Proteomes" id="UP000266841">
    <property type="component" value="Unassembled WGS sequence"/>
</dbReference>
<evidence type="ECO:0008006" key="3">
    <source>
        <dbReference type="Google" id="ProtNLM"/>
    </source>
</evidence>
<keyword evidence="2" id="KW-1185">Reference proteome</keyword>
<dbReference type="EMBL" id="AGNL01019045">
    <property type="protein sequence ID" value="EJK62209.1"/>
    <property type="molecule type" value="Genomic_DNA"/>
</dbReference>
<reference evidence="1 2" key="1">
    <citation type="journal article" date="2012" name="Genome Biol.">
        <title>Genome and low-iron response of an oceanic diatom adapted to chronic iron limitation.</title>
        <authorList>
            <person name="Lommer M."/>
            <person name="Specht M."/>
            <person name="Roy A.S."/>
            <person name="Kraemer L."/>
            <person name="Andreson R."/>
            <person name="Gutowska M.A."/>
            <person name="Wolf J."/>
            <person name="Bergner S.V."/>
            <person name="Schilhabel M.B."/>
            <person name="Klostermeier U.C."/>
            <person name="Beiko R.G."/>
            <person name="Rosenstiel P."/>
            <person name="Hippler M."/>
            <person name="Laroche J."/>
        </authorList>
    </citation>
    <scope>NUCLEOTIDE SEQUENCE [LARGE SCALE GENOMIC DNA]</scope>
    <source>
        <strain evidence="1 2">CCMP1005</strain>
    </source>
</reference>
<dbReference type="OMA" id="IVRSNIC"/>
<dbReference type="SUPFAM" id="SSF81383">
    <property type="entry name" value="F-box domain"/>
    <property type="match status" value="1"/>
</dbReference>
<gene>
    <name evidence="1" type="ORF">THAOC_17188</name>
</gene>
<accession>K0SBB5</accession>
<dbReference type="Gene3D" id="1.10.20.10">
    <property type="entry name" value="Histone, subunit A"/>
    <property type="match status" value="1"/>
</dbReference>
<name>K0SBB5_THAOC</name>
<organism evidence="1 2">
    <name type="scientific">Thalassiosira oceanica</name>
    <name type="common">Marine diatom</name>
    <dbReference type="NCBI Taxonomy" id="159749"/>
    <lineage>
        <taxon>Eukaryota</taxon>
        <taxon>Sar</taxon>
        <taxon>Stramenopiles</taxon>
        <taxon>Ochrophyta</taxon>
        <taxon>Bacillariophyta</taxon>
        <taxon>Coscinodiscophyceae</taxon>
        <taxon>Thalassiosirophycidae</taxon>
        <taxon>Thalassiosirales</taxon>
        <taxon>Thalassiosiraceae</taxon>
        <taxon>Thalassiosira</taxon>
    </lineage>
</organism>
<dbReference type="InterPro" id="IPR036047">
    <property type="entry name" value="F-box-like_dom_sf"/>
</dbReference>
<sequence>MDAMDDAMDAAVGVGVGGDNSDSPTPVPWSYSNSITGDAALDELERATDEDLKLTPHEHHVRWVAGQISGDLDMPAPDFAMLSQGLARETTRMISWKEESSSKEERERRGLTLGFGEYYFSDPDELSSTDDEVEEAEEVSESDEMFEFLEEEKARGEEMSSYASGIINDGLHAKRPPSPSLIGMPDEILQRILLNLSGDGYGDFWSLIPVEAVCKRMLRVVRTEKLLTRRSNYRHAKLLRSIRRQQKRTENIILKVLVSYAGDEGVAGVLRDVAAGVVSRMHYSGDEIHFRLRGDSLGYLTEFLQDYMVRMLEDSLLCSIHGGSLVLKAEDIIVRSNICPHSILLKEFMSSEPLIGEPKSGTIWRWPEDGLCDVLPSDAGRKIVRGLAFRAGVCEMNDDAFLLAEEAMLRLMGVILADAIEATLETSLTDFLEESEEYVYDSVVDDEFVVDTYCIPPPPIYADDEETLVYTVVPGLLRNAVHSRDMGRCMYSHPWIVCEGNVENDVFLLDISHDIAEDEWELEASYYYESLDWEETWTSGESDDDASMEDSD</sequence>
<protein>
    <recommendedName>
        <fullName evidence="3">F-box domain-containing protein</fullName>
    </recommendedName>
</protein>
<dbReference type="InterPro" id="IPR009072">
    <property type="entry name" value="Histone-fold"/>
</dbReference>
<dbReference type="SUPFAM" id="SSF47113">
    <property type="entry name" value="Histone-fold"/>
    <property type="match status" value="1"/>
</dbReference>
<evidence type="ECO:0000313" key="2">
    <source>
        <dbReference type="Proteomes" id="UP000266841"/>
    </source>
</evidence>
<evidence type="ECO:0000313" key="1">
    <source>
        <dbReference type="EMBL" id="EJK62209.1"/>
    </source>
</evidence>
<comment type="caution">
    <text evidence="1">The sequence shown here is derived from an EMBL/GenBank/DDBJ whole genome shotgun (WGS) entry which is preliminary data.</text>
</comment>